<dbReference type="InterPro" id="IPR016032">
    <property type="entry name" value="Sig_transdc_resp-reg_C-effctor"/>
</dbReference>
<dbReference type="Pfam" id="PF03472">
    <property type="entry name" value="Autoind_bind"/>
    <property type="match status" value="1"/>
</dbReference>
<name>A0ABQ4PTN0_9PROT</name>
<dbReference type="InterPro" id="IPR036388">
    <property type="entry name" value="WH-like_DNA-bd_sf"/>
</dbReference>
<dbReference type="Proteomes" id="UP001161064">
    <property type="component" value="Unassembled WGS sequence"/>
</dbReference>
<comment type="caution">
    <text evidence="5">The sequence shown here is derived from an EMBL/GenBank/DDBJ whole genome shotgun (WGS) entry which is preliminary data.</text>
</comment>
<accession>A0ABQ4PTN0</accession>
<protein>
    <recommendedName>
        <fullName evidence="4">HTH luxR-type domain-containing protein</fullName>
    </recommendedName>
</protein>
<dbReference type="InterPro" id="IPR000792">
    <property type="entry name" value="Tscrpt_reg_LuxR_C"/>
</dbReference>
<feature type="domain" description="HTH luxR-type" evidence="4">
    <location>
        <begin position="172"/>
        <end position="237"/>
    </location>
</feature>
<keyword evidence="6" id="KW-1185">Reference proteome</keyword>
<gene>
    <name evidence="5" type="ORF">PsB1_0503</name>
</gene>
<keyword evidence="3" id="KW-0804">Transcription</keyword>
<dbReference type="PROSITE" id="PS50043">
    <property type="entry name" value="HTH_LUXR_2"/>
    <property type="match status" value="1"/>
</dbReference>
<evidence type="ECO:0000313" key="6">
    <source>
        <dbReference type="Proteomes" id="UP001161064"/>
    </source>
</evidence>
<dbReference type="CDD" id="cd06170">
    <property type="entry name" value="LuxR_C_like"/>
    <property type="match status" value="1"/>
</dbReference>
<evidence type="ECO:0000256" key="1">
    <source>
        <dbReference type="ARBA" id="ARBA00023015"/>
    </source>
</evidence>
<dbReference type="RefSeq" id="WP_284358855.1">
    <property type="nucleotide sequence ID" value="NZ_BPFZ01000002.1"/>
</dbReference>
<organism evidence="5 6">
    <name type="scientific">Candidatus Phycosocius spiralis</name>
    <dbReference type="NCBI Taxonomy" id="2815099"/>
    <lineage>
        <taxon>Bacteria</taxon>
        <taxon>Pseudomonadati</taxon>
        <taxon>Pseudomonadota</taxon>
        <taxon>Alphaproteobacteria</taxon>
        <taxon>Caulobacterales</taxon>
        <taxon>Caulobacterales incertae sedis</taxon>
        <taxon>Candidatus Phycosocius</taxon>
    </lineage>
</organism>
<dbReference type="Gene3D" id="1.10.10.10">
    <property type="entry name" value="Winged helix-like DNA-binding domain superfamily/Winged helix DNA-binding domain"/>
    <property type="match status" value="1"/>
</dbReference>
<dbReference type="Pfam" id="PF00196">
    <property type="entry name" value="GerE"/>
    <property type="match status" value="1"/>
</dbReference>
<dbReference type="InterPro" id="IPR036693">
    <property type="entry name" value="TF_LuxR_autoind-bd_dom_sf"/>
</dbReference>
<dbReference type="InterPro" id="IPR005143">
    <property type="entry name" value="TF_LuxR_autoind-bd_dom"/>
</dbReference>
<sequence>MWVNVREFTSQAAKAQCVEELNQAFGSMVTGWGFQHFVAIQVSSRQNDIRSPGLRYFGRPPVSWLYRYRDAGHIRRDIGITRIMTSTEPYWWSELQAGPLSLDQIKVFEEAAEFGLFQGLVVPIRQPDGSVWSCLLTSSKVQESEDLKFAAVVAANYYVGRGVFLQTKQINTFDLAHRLTKRQREVVTWLACGLTSDEIGEVLGTSGRTVAHQLEEAKRRLNARTLASLVAEAFLQAEVPMAYMR</sequence>
<evidence type="ECO:0000256" key="3">
    <source>
        <dbReference type="ARBA" id="ARBA00023163"/>
    </source>
</evidence>
<keyword evidence="2" id="KW-0238">DNA-binding</keyword>
<evidence type="ECO:0000256" key="2">
    <source>
        <dbReference type="ARBA" id="ARBA00023125"/>
    </source>
</evidence>
<reference evidence="5" key="2">
    <citation type="journal article" date="2023" name="ISME Commun">
        <title>Characterization of a bloom-associated alphaproteobacterial lineage, 'Candidatus Phycosocius': insights into freshwater algal-bacterial interactions.</title>
        <authorList>
            <person name="Tanabe Y."/>
            <person name="Yamaguchi H."/>
            <person name="Yoshida M."/>
            <person name="Kai A."/>
            <person name="Okazaki Y."/>
        </authorList>
    </citation>
    <scope>NUCLEOTIDE SEQUENCE</scope>
    <source>
        <strain evidence="5">BOTRYCO-1</strain>
    </source>
</reference>
<proteinExistence type="predicted"/>
<evidence type="ECO:0000259" key="4">
    <source>
        <dbReference type="PROSITE" id="PS50043"/>
    </source>
</evidence>
<evidence type="ECO:0000313" key="5">
    <source>
        <dbReference type="EMBL" id="GIU66349.1"/>
    </source>
</evidence>
<dbReference type="SUPFAM" id="SSF75516">
    <property type="entry name" value="Pheromone-binding domain of LuxR-like quorum-sensing transcription factors"/>
    <property type="match status" value="1"/>
</dbReference>
<dbReference type="PANTHER" id="PTHR44688">
    <property type="entry name" value="DNA-BINDING TRANSCRIPTIONAL ACTIVATOR DEVR_DOSR"/>
    <property type="match status" value="1"/>
</dbReference>
<reference evidence="5" key="1">
    <citation type="submission" date="2021-05" db="EMBL/GenBank/DDBJ databases">
        <authorList>
            <person name="Tanabe Y."/>
        </authorList>
    </citation>
    <scope>NUCLEOTIDE SEQUENCE</scope>
    <source>
        <strain evidence="5">BOTRYCO-1</strain>
    </source>
</reference>
<dbReference type="SUPFAM" id="SSF46894">
    <property type="entry name" value="C-terminal effector domain of the bipartite response regulators"/>
    <property type="match status" value="1"/>
</dbReference>
<dbReference type="PANTHER" id="PTHR44688:SF16">
    <property type="entry name" value="DNA-BINDING TRANSCRIPTIONAL ACTIVATOR DEVR_DOSR"/>
    <property type="match status" value="1"/>
</dbReference>
<dbReference type="PRINTS" id="PR00038">
    <property type="entry name" value="HTHLUXR"/>
</dbReference>
<dbReference type="Gene3D" id="3.30.450.80">
    <property type="entry name" value="Transcription factor LuxR-like, autoinducer-binding domain"/>
    <property type="match status" value="1"/>
</dbReference>
<keyword evidence="1" id="KW-0805">Transcription regulation</keyword>
<dbReference type="SMART" id="SM00421">
    <property type="entry name" value="HTH_LUXR"/>
    <property type="match status" value="1"/>
</dbReference>
<dbReference type="EMBL" id="BPFZ01000002">
    <property type="protein sequence ID" value="GIU66349.1"/>
    <property type="molecule type" value="Genomic_DNA"/>
</dbReference>